<keyword evidence="3" id="KW-0472">Membrane</keyword>
<feature type="region of interest" description="Disordered" evidence="2">
    <location>
        <begin position="584"/>
        <end position="617"/>
    </location>
</feature>
<dbReference type="Proteomes" id="UP001139648">
    <property type="component" value="Unassembled WGS sequence"/>
</dbReference>
<evidence type="ECO:0000259" key="4">
    <source>
        <dbReference type="PROSITE" id="PS50006"/>
    </source>
</evidence>
<keyword evidence="3" id="KW-1133">Transmembrane helix</keyword>
<evidence type="ECO:0000256" key="1">
    <source>
        <dbReference type="ARBA" id="ARBA00022553"/>
    </source>
</evidence>
<accession>A0A9X2K7A7</accession>
<dbReference type="EMBL" id="JAMZEB010000002">
    <property type="protein sequence ID" value="MCP2362244.1"/>
    <property type="molecule type" value="Genomic_DNA"/>
</dbReference>
<organism evidence="5 6">
    <name type="scientific">Nonomuraea thailandensis</name>
    <dbReference type="NCBI Taxonomy" id="1188745"/>
    <lineage>
        <taxon>Bacteria</taxon>
        <taxon>Bacillati</taxon>
        <taxon>Actinomycetota</taxon>
        <taxon>Actinomycetes</taxon>
        <taxon>Streptosporangiales</taxon>
        <taxon>Streptosporangiaceae</taxon>
        <taxon>Nonomuraea</taxon>
    </lineage>
</organism>
<gene>
    <name evidence="5" type="ORF">HD597_009264</name>
</gene>
<sequence>MSEAADGHWPGSHTSPFELVLVRPRELRGLRLPVSEAPTEIGRTSPLRIDSQEISRRHARVWLAGGAAWIADCDSTNGTWVDDARIHQPVRLAVGQRVRMGGVEAVLQIQGGGVPDEHHTTSAPLQRPTNTTRYLCAAGYLEAEFAREVIRETLGHPYRATAPSYGVDLPAVAKHALAAERHRTVRDVLLLLIAAATLAALAAAVAGVLPELDALDALDVLEDLDDLDDLSPLGLAVLALLPLAPAWLVVAAHLFHTRVVVLGGRLSSRRFTAGSAPSPLGPRARRQVRRLVQAQHGNVMVFSGYRPFVGSGEEYHGWSFAIDITKPANKDRPPRPFHSDDVHAHLAREVAATGLPNLRLTERLFINGVDINHAPDLLPNPLAPPLVTTDAELLRAVSRTPESSARVYLCVEVLGWGGQLIVTIFIRAIRLRGSLFMEGSTYMLYPLAHKYSDVDRISADPLTGLAVAIGEGAVRTIPLLLTAPYRLARRSAGAAALRRQERDDRTVIHNHGLYDYGALTSVRELAMGDDLRRFFIERDVEMFDQVVHEAVFKAISRFLSDHGIDTGEVAQRITQITHNKIDARGSNFGNAPGSNFGNAPGSQFRGSTGPAQKGDTP</sequence>
<dbReference type="RefSeq" id="WP_253752823.1">
    <property type="nucleotide sequence ID" value="NZ_BAABKA010000030.1"/>
</dbReference>
<evidence type="ECO:0000313" key="5">
    <source>
        <dbReference type="EMBL" id="MCP2362244.1"/>
    </source>
</evidence>
<feature type="transmembrane region" description="Helical" evidence="3">
    <location>
        <begin position="188"/>
        <end position="210"/>
    </location>
</feature>
<dbReference type="PROSITE" id="PS50006">
    <property type="entry name" value="FHA_DOMAIN"/>
    <property type="match status" value="1"/>
</dbReference>
<dbReference type="CDD" id="cd00060">
    <property type="entry name" value="FHA"/>
    <property type="match status" value="1"/>
</dbReference>
<feature type="domain" description="FHA" evidence="4">
    <location>
        <begin position="39"/>
        <end position="86"/>
    </location>
</feature>
<keyword evidence="1" id="KW-0597">Phosphoprotein</keyword>
<name>A0A9X2K7A7_9ACTN</name>
<dbReference type="SUPFAM" id="SSF49879">
    <property type="entry name" value="SMAD/FHA domain"/>
    <property type="match status" value="1"/>
</dbReference>
<dbReference type="Pfam" id="PF00498">
    <property type="entry name" value="FHA"/>
    <property type="match status" value="1"/>
</dbReference>
<dbReference type="AlphaFoldDB" id="A0A9X2K7A7"/>
<dbReference type="InterPro" id="IPR008984">
    <property type="entry name" value="SMAD_FHA_dom_sf"/>
</dbReference>
<evidence type="ECO:0000313" key="6">
    <source>
        <dbReference type="Proteomes" id="UP001139648"/>
    </source>
</evidence>
<dbReference type="Gene3D" id="2.60.200.20">
    <property type="match status" value="1"/>
</dbReference>
<feature type="transmembrane region" description="Helical" evidence="3">
    <location>
        <begin position="230"/>
        <end position="255"/>
    </location>
</feature>
<keyword evidence="3" id="KW-0812">Transmembrane</keyword>
<keyword evidence="6" id="KW-1185">Reference proteome</keyword>
<dbReference type="InterPro" id="IPR000253">
    <property type="entry name" value="FHA_dom"/>
</dbReference>
<dbReference type="SMART" id="SM00240">
    <property type="entry name" value="FHA"/>
    <property type="match status" value="1"/>
</dbReference>
<reference evidence="5" key="1">
    <citation type="submission" date="2022-06" db="EMBL/GenBank/DDBJ databases">
        <title>Sequencing the genomes of 1000 actinobacteria strains.</title>
        <authorList>
            <person name="Klenk H.-P."/>
        </authorList>
    </citation>
    <scope>NUCLEOTIDE SEQUENCE</scope>
    <source>
        <strain evidence="5">DSM 46694</strain>
    </source>
</reference>
<evidence type="ECO:0000256" key="3">
    <source>
        <dbReference type="SAM" id="Phobius"/>
    </source>
</evidence>
<proteinExistence type="predicted"/>
<feature type="compositionally biased region" description="Polar residues" evidence="2">
    <location>
        <begin position="587"/>
        <end position="610"/>
    </location>
</feature>
<comment type="caution">
    <text evidence="5">The sequence shown here is derived from an EMBL/GenBank/DDBJ whole genome shotgun (WGS) entry which is preliminary data.</text>
</comment>
<evidence type="ECO:0000256" key="2">
    <source>
        <dbReference type="SAM" id="MobiDB-lite"/>
    </source>
</evidence>
<protein>
    <recommendedName>
        <fullName evidence="4">FHA domain-containing protein</fullName>
    </recommendedName>
</protein>